<dbReference type="RefSeq" id="WP_203762287.1">
    <property type="nucleotide sequence ID" value="NZ_BAAABO010000006.1"/>
</dbReference>
<keyword evidence="3" id="KW-1185">Reference proteome</keyword>
<protein>
    <submittedName>
        <fullName evidence="2">Alpha/beta hydrolase</fullName>
    </submittedName>
</protein>
<comment type="caution">
    <text evidence="2">The sequence shown here is derived from an EMBL/GenBank/DDBJ whole genome shotgun (WGS) entry which is preliminary data.</text>
</comment>
<dbReference type="PANTHER" id="PTHR43798:SF5">
    <property type="entry name" value="MONOACYLGLYCEROL LIPASE ABHD6"/>
    <property type="match status" value="1"/>
</dbReference>
<dbReference type="InterPro" id="IPR000073">
    <property type="entry name" value="AB_hydrolase_1"/>
</dbReference>
<dbReference type="SUPFAM" id="SSF53474">
    <property type="entry name" value="alpha/beta-Hydrolases"/>
    <property type="match status" value="1"/>
</dbReference>
<dbReference type="EMBL" id="BOMI01000053">
    <property type="protein sequence ID" value="GID74251.1"/>
    <property type="molecule type" value="Genomic_DNA"/>
</dbReference>
<gene>
    <name evidence="2" type="ORF">Ade02nite_28920</name>
</gene>
<dbReference type="Gene3D" id="3.40.50.1820">
    <property type="entry name" value="alpha/beta hydrolase"/>
    <property type="match status" value="1"/>
</dbReference>
<reference evidence="2 3" key="1">
    <citation type="submission" date="2021-01" db="EMBL/GenBank/DDBJ databases">
        <title>Whole genome shotgun sequence of Actinoplanes deccanensis NBRC 13994.</title>
        <authorList>
            <person name="Komaki H."/>
            <person name="Tamura T."/>
        </authorList>
    </citation>
    <scope>NUCLEOTIDE SEQUENCE [LARGE SCALE GENOMIC DNA]</scope>
    <source>
        <strain evidence="2 3">NBRC 13994</strain>
    </source>
</reference>
<dbReference type="Pfam" id="PF00561">
    <property type="entry name" value="Abhydrolase_1"/>
    <property type="match status" value="1"/>
</dbReference>
<sequence>MPDITHQTAPTRFAEAGGISYAYRRFGSGGQVPLVLLQHYRGNLDNWDPALTDGLAASREVILVDYAGVGSSTGEPATSVAQSARHIIAFTEALGLERIDLLGFSLGGFVAQEIALVRPRLIRKLVLAGTGPKGAPGMHAWRPDIESHARAQVNDAEDLLYIFFAHTETSQQLGKEFLGRIFARTEDRDAPTTIAVRDAQFDAIIEWGIPDLSALERLTGITAPTLILQGDDDLMIPTKGSHTMAGLIPGARLRIYPDAAHASLFQYATRAAADINEFLAGEEDR</sequence>
<organism evidence="2 3">
    <name type="scientific">Paractinoplanes deccanensis</name>
    <dbReference type="NCBI Taxonomy" id="113561"/>
    <lineage>
        <taxon>Bacteria</taxon>
        <taxon>Bacillati</taxon>
        <taxon>Actinomycetota</taxon>
        <taxon>Actinomycetes</taxon>
        <taxon>Micromonosporales</taxon>
        <taxon>Micromonosporaceae</taxon>
        <taxon>Paractinoplanes</taxon>
    </lineage>
</organism>
<accession>A0ABQ3Y2M4</accession>
<proteinExistence type="predicted"/>
<dbReference type="PRINTS" id="PR00111">
    <property type="entry name" value="ABHYDROLASE"/>
</dbReference>
<evidence type="ECO:0000259" key="1">
    <source>
        <dbReference type="Pfam" id="PF00561"/>
    </source>
</evidence>
<evidence type="ECO:0000313" key="3">
    <source>
        <dbReference type="Proteomes" id="UP000609879"/>
    </source>
</evidence>
<name>A0ABQ3Y2M4_9ACTN</name>
<dbReference type="PANTHER" id="PTHR43798">
    <property type="entry name" value="MONOACYLGLYCEROL LIPASE"/>
    <property type="match status" value="1"/>
</dbReference>
<evidence type="ECO:0000313" key="2">
    <source>
        <dbReference type="EMBL" id="GID74251.1"/>
    </source>
</evidence>
<dbReference type="GO" id="GO:0016787">
    <property type="term" value="F:hydrolase activity"/>
    <property type="evidence" value="ECO:0007669"/>
    <property type="project" value="UniProtKB-KW"/>
</dbReference>
<keyword evidence="2" id="KW-0378">Hydrolase</keyword>
<feature type="domain" description="AB hydrolase-1" evidence="1">
    <location>
        <begin position="33"/>
        <end position="265"/>
    </location>
</feature>
<dbReference type="InterPro" id="IPR050266">
    <property type="entry name" value="AB_hydrolase_sf"/>
</dbReference>
<dbReference type="InterPro" id="IPR029058">
    <property type="entry name" value="AB_hydrolase_fold"/>
</dbReference>
<dbReference type="Proteomes" id="UP000609879">
    <property type="component" value="Unassembled WGS sequence"/>
</dbReference>